<protein>
    <submittedName>
        <fullName evidence="5">Transcriptional regulator, HxlR family</fullName>
    </submittedName>
</protein>
<name>A0A1X7PHW2_9MICO</name>
<proteinExistence type="predicted"/>
<dbReference type="STRING" id="1891671.SAMN06295885_3686"/>
<gene>
    <name evidence="5" type="ORF">SAMN06295885_3686</name>
</gene>
<evidence type="ECO:0000256" key="1">
    <source>
        <dbReference type="ARBA" id="ARBA00023015"/>
    </source>
</evidence>
<dbReference type="PROSITE" id="PS51118">
    <property type="entry name" value="HTH_HXLR"/>
    <property type="match status" value="1"/>
</dbReference>
<keyword evidence="6" id="KW-1185">Reference proteome</keyword>
<reference evidence="6" key="1">
    <citation type="submission" date="2017-04" db="EMBL/GenBank/DDBJ databases">
        <authorList>
            <person name="Varghese N."/>
            <person name="Submissions S."/>
        </authorList>
    </citation>
    <scope>NUCLEOTIDE SEQUENCE [LARGE SCALE GENOMIC DNA]</scope>
    <source>
        <strain evidence="6">VKM Ac-2121</strain>
    </source>
</reference>
<dbReference type="InterPro" id="IPR002577">
    <property type="entry name" value="HTH_HxlR"/>
</dbReference>
<dbReference type="OrthoDB" id="9800966at2"/>
<evidence type="ECO:0000256" key="2">
    <source>
        <dbReference type="ARBA" id="ARBA00023125"/>
    </source>
</evidence>
<dbReference type="InterPro" id="IPR036388">
    <property type="entry name" value="WH-like_DNA-bd_sf"/>
</dbReference>
<evidence type="ECO:0000259" key="4">
    <source>
        <dbReference type="PROSITE" id="PS51118"/>
    </source>
</evidence>
<dbReference type="Gene3D" id="1.10.10.10">
    <property type="entry name" value="Winged helix-like DNA-binding domain superfamily/Winged helix DNA-binding domain"/>
    <property type="match status" value="1"/>
</dbReference>
<keyword evidence="3" id="KW-0804">Transcription</keyword>
<dbReference type="RefSeq" id="WP_085478061.1">
    <property type="nucleotide sequence ID" value="NZ_FXBM01000004.1"/>
</dbReference>
<dbReference type="SUPFAM" id="SSF46785">
    <property type="entry name" value="Winged helix' DNA-binding domain"/>
    <property type="match status" value="1"/>
</dbReference>
<dbReference type="AlphaFoldDB" id="A0A1X7PHW2"/>
<dbReference type="PANTHER" id="PTHR33204">
    <property type="entry name" value="TRANSCRIPTIONAL REGULATOR, MARR FAMILY"/>
    <property type="match status" value="1"/>
</dbReference>
<dbReference type="Pfam" id="PF01638">
    <property type="entry name" value="HxlR"/>
    <property type="match status" value="1"/>
</dbReference>
<dbReference type="Proteomes" id="UP000193711">
    <property type="component" value="Unassembled WGS sequence"/>
</dbReference>
<keyword evidence="2" id="KW-0238">DNA-binding</keyword>
<organism evidence="5 6">
    <name type="scientific">Rathayibacter oskolensis</name>
    <dbReference type="NCBI Taxonomy" id="1891671"/>
    <lineage>
        <taxon>Bacteria</taxon>
        <taxon>Bacillati</taxon>
        <taxon>Actinomycetota</taxon>
        <taxon>Actinomycetes</taxon>
        <taxon>Micrococcales</taxon>
        <taxon>Microbacteriaceae</taxon>
        <taxon>Rathayibacter</taxon>
    </lineage>
</organism>
<evidence type="ECO:0000313" key="5">
    <source>
        <dbReference type="EMBL" id="SMH51058.1"/>
    </source>
</evidence>
<evidence type="ECO:0000256" key="3">
    <source>
        <dbReference type="ARBA" id="ARBA00023163"/>
    </source>
</evidence>
<dbReference type="GO" id="GO:0003677">
    <property type="term" value="F:DNA binding"/>
    <property type="evidence" value="ECO:0007669"/>
    <property type="project" value="UniProtKB-KW"/>
</dbReference>
<evidence type="ECO:0000313" key="6">
    <source>
        <dbReference type="Proteomes" id="UP000193711"/>
    </source>
</evidence>
<dbReference type="PANTHER" id="PTHR33204:SF37">
    <property type="entry name" value="HTH-TYPE TRANSCRIPTIONAL REGULATOR YODB"/>
    <property type="match status" value="1"/>
</dbReference>
<dbReference type="InterPro" id="IPR036390">
    <property type="entry name" value="WH_DNA-bd_sf"/>
</dbReference>
<accession>A0A1X7PHW2</accession>
<sequence>MEEEFVVERTLHHEEAEDGACPSFIAAMDVVGRRWSGLIIEAIGRGNSGFADIGRFVAHIGDTMLAKRLRELETDGLIEREVVDGRPIRVRYSLTPAGRALQVILQDLTAWGHAYALIENAPPASPQDVSPQHTEQTRN</sequence>
<feature type="domain" description="HTH hxlR-type" evidence="4">
    <location>
        <begin position="21"/>
        <end position="120"/>
    </location>
</feature>
<dbReference type="EMBL" id="FXBM01000004">
    <property type="protein sequence ID" value="SMH51058.1"/>
    <property type="molecule type" value="Genomic_DNA"/>
</dbReference>
<keyword evidence="1" id="KW-0805">Transcription regulation</keyword>